<dbReference type="GO" id="GO:0005874">
    <property type="term" value="C:microtubule"/>
    <property type="evidence" value="ECO:0007669"/>
    <property type="project" value="InterPro"/>
</dbReference>
<dbReference type="FunFam" id="3.40.50.1440:FF:000022">
    <property type="entry name" value="Cell division protein FtsZ 1, chloroplastic"/>
    <property type="match status" value="1"/>
</dbReference>
<dbReference type="Gene3D" id="3.40.50.1440">
    <property type="entry name" value="Tubulin/FtsZ, GTPase domain"/>
    <property type="match status" value="1"/>
</dbReference>
<organism evidence="7 8">
    <name type="scientific">Sesamum angolense</name>
    <dbReference type="NCBI Taxonomy" id="2727404"/>
    <lineage>
        <taxon>Eukaryota</taxon>
        <taxon>Viridiplantae</taxon>
        <taxon>Streptophyta</taxon>
        <taxon>Embryophyta</taxon>
        <taxon>Tracheophyta</taxon>
        <taxon>Spermatophyta</taxon>
        <taxon>Magnoliopsida</taxon>
        <taxon>eudicotyledons</taxon>
        <taxon>Gunneridae</taxon>
        <taxon>Pentapetalae</taxon>
        <taxon>asterids</taxon>
        <taxon>lamiids</taxon>
        <taxon>Lamiales</taxon>
        <taxon>Pedaliaceae</taxon>
        <taxon>Sesamum</taxon>
    </lineage>
</organism>
<dbReference type="GO" id="GO:0007017">
    <property type="term" value="P:microtubule-based process"/>
    <property type="evidence" value="ECO:0007669"/>
    <property type="project" value="InterPro"/>
</dbReference>
<evidence type="ECO:0000256" key="3">
    <source>
        <dbReference type="ARBA" id="ARBA00023134"/>
    </source>
</evidence>
<dbReference type="InterPro" id="IPR024757">
    <property type="entry name" value="FtsZ_C"/>
</dbReference>
<dbReference type="InterPro" id="IPR037103">
    <property type="entry name" value="Tubulin/FtsZ-like_C"/>
</dbReference>
<feature type="compositionally biased region" description="Polar residues" evidence="4">
    <location>
        <begin position="395"/>
        <end position="417"/>
    </location>
</feature>
<dbReference type="GO" id="GO:0051301">
    <property type="term" value="P:cell division"/>
    <property type="evidence" value="ECO:0007669"/>
    <property type="project" value="UniProtKB-KW"/>
</dbReference>
<dbReference type="CDD" id="cd02201">
    <property type="entry name" value="FtsZ_type1"/>
    <property type="match status" value="1"/>
</dbReference>
<comment type="caution">
    <text evidence="7">The sequence shown here is derived from an EMBL/GenBank/DDBJ whole genome shotgun (WGS) entry which is preliminary data.</text>
</comment>
<name>A0AAE1W529_9LAMI</name>
<feature type="region of interest" description="Disordered" evidence="4">
    <location>
        <begin position="390"/>
        <end position="418"/>
    </location>
</feature>
<dbReference type="GO" id="GO:0010020">
    <property type="term" value="P:chloroplast fission"/>
    <property type="evidence" value="ECO:0007669"/>
    <property type="project" value="TreeGrafter"/>
</dbReference>
<protein>
    <submittedName>
        <fullName evidence="7">Cell division protein FtsZ1, chloroplastic</fullName>
    </submittedName>
</protein>
<feature type="domain" description="Tubulin/FtsZ 2-layer sandwich" evidence="6">
    <location>
        <begin position="263"/>
        <end position="380"/>
    </location>
</feature>
<reference evidence="7" key="1">
    <citation type="submission" date="2020-06" db="EMBL/GenBank/DDBJ databases">
        <authorList>
            <person name="Li T."/>
            <person name="Hu X."/>
            <person name="Zhang T."/>
            <person name="Song X."/>
            <person name="Zhang H."/>
            <person name="Dai N."/>
            <person name="Sheng W."/>
            <person name="Hou X."/>
            <person name="Wei L."/>
        </authorList>
    </citation>
    <scope>NUCLEOTIDE SEQUENCE</scope>
    <source>
        <strain evidence="7">K16</strain>
        <tissue evidence="7">Leaf</tissue>
    </source>
</reference>
<dbReference type="HAMAP" id="MF_00909">
    <property type="entry name" value="FtsZ"/>
    <property type="match status" value="1"/>
</dbReference>
<keyword evidence="7" id="KW-0131">Cell cycle</keyword>
<dbReference type="SMART" id="SM00865">
    <property type="entry name" value="Tubulin_C"/>
    <property type="match status" value="1"/>
</dbReference>
<dbReference type="PRINTS" id="PR00423">
    <property type="entry name" value="CELLDVISFTSZ"/>
</dbReference>
<dbReference type="GO" id="GO:0032153">
    <property type="term" value="C:cell division site"/>
    <property type="evidence" value="ECO:0007669"/>
    <property type="project" value="TreeGrafter"/>
</dbReference>
<dbReference type="PROSITE" id="PS01134">
    <property type="entry name" value="FTSZ_1"/>
    <property type="match status" value="1"/>
</dbReference>
<dbReference type="SMART" id="SM00864">
    <property type="entry name" value="Tubulin"/>
    <property type="match status" value="1"/>
</dbReference>
<evidence type="ECO:0000259" key="5">
    <source>
        <dbReference type="SMART" id="SM00864"/>
    </source>
</evidence>
<dbReference type="InterPro" id="IPR018316">
    <property type="entry name" value="Tubulin/FtsZ_2-layer-sand-dom"/>
</dbReference>
<dbReference type="SUPFAM" id="SSF55307">
    <property type="entry name" value="Tubulin C-terminal domain-like"/>
    <property type="match status" value="1"/>
</dbReference>
<dbReference type="GO" id="GO:0003924">
    <property type="term" value="F:GTPase activity"/>
    <property type="evidence" value="ECO:0007669"/>
    <property type="project" value="InterPro"/>
</dbReference>
<dbReference type="Pfam" id="PF12327">
    <property type="entry name" value="FtsZ_C"/>
    <property type="match status" value="1"/>
</dbReference>
<evidence type="ECO:0000313" key="8">
    <source>
        <dbReference type="Proteomes" id="UP001289374"/>
    </source>
</evidence>
<keyword evidence="3" id="KW-0342">GTP-binding</keyword>
<dbReference type="GO" id="GO:0009507">
    <property type="term" value="C:chloroplast"/>
    <property type="evidence" value="ECO:0007669"/>
    <property type="project" value="TreeGrafter"/>
</dbReference>
<dbReference type="InterPro" id="IPR017975">
    <property type="entry name" value="Tubulin_CS"/>
</dbReference>
<dbReference type="Gene3D" id="3.30.1330.20">
    <property type="entry name" value="Tubulin/FtsZ, C-terminal domain"/>
    <property type="match status" value="1"/>
</dbReference>
<evidence type="ECO:0000313" key="7">
    <source>
        <dbReference type="EMBL" id="KAK4386932.1"/>
    </source>
</evidence>
<evidence type="ECO:0000256" key="4">
    <source>
        <dbReference type="SAM" id="MobiDB-lite"/>
    </source>
</evidence>
<dbReference type="InterPro" id="IPR045061">
    <property type="entry name" value="FtsZ/CetZ"/>
</dbReference>
<keyword evidence="8" id="KW-1185">Reference proteome</keyword>
<evidence type="ECO:0000259" key="6">
    <source>
        <dbReference type="SMART" id="SM00865"/>
    </source>
</evidence>
<sequence length="424" mass="44274">MATRFSTPASELASSHSSTASISVGFSPLLSKNARSNVSFSSSRRRSSCNFRRQRNGVQCSFIPMDSAKIKVVGVGGGGNNAVNRMIGSGLQGVDFYAINTDAQALLQSAAENPIQIGELLTRGLGTGGNPLLGEQAAEESKEAIANALKGSDMVFITAGMGGGTGSGAAPVVAQIAKESGYLTVGVVTYPFSFEGRKRSMQALEAIEKLQKNVDTLIVIPNDRLLDIADEQTALQDAFLLADDVLRQGVQGISDIITIPGLVNVDFADVKAVMKDSGTAMLGVGVSSSKNRAEEAAEQATLAPLIGSSIQSATGVVYNITGGKDITLQEVNRVSQVVTSLADPSANIIFGAVVDERYNGEIHVTIIATGFTQSFQKTLLTDPRGAKLADKPTGTLDSLKSPVTLNPATSPATSSRTPARRLFF</sequence>
<dbReference type="PANTHER" id="PTHR30314">
    <property type="entry name" value="CELL DIVISION PROTEIN FTSZ-RELATED"/>
    <property type="match status" value="1"/>
</dbReference>
<dbReference type="PANTHER" id="PTHR30314:SF12">
    <property type="entry name" value="CELL DIVISION PROTEIN FTSZ HOMOLOG 1, CHLOROPLASTIC"/>
    <property type="match status" value="1"/>
</dbReference>
<accession>A0AAE1W529</accession>
<dbReference type="InterPro" id="IPR020805">
    <property type="entry name" value="Cell_div_FtsZ_CS"/>
</dbReference>
<dbReference type="EMBL" id="JACGWL010000015">
    <property type="protein sequence ID" value="KAK4386932.1"/>
    <property type="molecule type" value="Genomic_DNA"/>
</dbReference>
<dbReference type="AlphaFoldDB" id="A0AAE1W529"/>
<dbReference type="PROSITE" id="PS00227">
    <property type="entry name" value="TUBULIN"/>
    <property type="match status" value="1"/>
</dbReference>
<dbReference type="PROSITE" id="PS01135">
    <property type="entry name" value="FTSZ_2"/>
    <property type="match status" value="1"/>
</dbReference>
<dbReference type="Proteomes" id="UP001289374">
    <property type="component" value="Unassembled WGS sequence"/>
</dbReference>
<evidence type="ECO:0000256" key="2">
    <source>
        <dbReference type="ARBA" id="ARBA00022741"/>
    </source>
</evidence>
<dbReference type="SUPFAM" id="SSF52490">
    <property type="entry name" value="Tubulin nucleotide-binding domain-like"/>
    <property type="match status" value="1"/>
</dbReference>
<reference evidence="7" key="2">
    <citation type="journal article" date="2024" name="Plant">
        <title>Genomic evolution and insights into agronomic trait innovations of Sesamum species.</title>
        <authorList>
            <person name="Miao H."/>
            <person name="Wang L."/>
            <person name="Qu L."/>
            <person name="Liu H."/>
            <person name="Sun Y."/>
            <person name="Le M."/>
            <person name="Wang Q."/>
            <person name="Wei S."/>
            <person name="Zheng Y."/>
            <person name="Lin W."/>
            <person name="Duan Y."/>
            <person name="Cao H."/>
            <person name="Xiong S."/>
            <person name="Wang X."/>
            <person name="Wei L."/>
            <person name="Li C."/>
            <person name="Ma Q."/>
            <person name="Ju M."/>
            <person name="Zhao R."/>
            <person name="Li G."/>
            <person name="Mu C."/>
            <person name="Tian Q."/>
            <person name="Mei H."/>
            <person name="Zhang T."/>
            <person name="Gao T."/>
            <person name="Zhang H."/>
        </authorList>
    </citation>
    <scope>NUCLEOTIDE SEQUENCE</scope>
    <source>
        <strain evidence="7">K16</strain>
    </source>
</reference>
<comment type="similarity">
    <text evidence="1">Belongs to the FtsZ family.</text>
</comment>
<keyword evidence="7" id="KW-0132">Cell division</keyword>
<dbReference type="GO" id="GO:0005525">
    <property type="term" value="F:GTP binding"/>
    <property type="evidence" value="ECO:0007669"/>
    <property type="project" value="UniProtKB-KW"/>
</dbReference>
<feature type="domain" description="Tubulin/FtsZ GTPase" evidence="5">
    <location>
        <begin position="69"/>
        <end position="261"/>
    </location>
</feature>
<dbReference type="InterPro" id="IPR003008">
    <property type="entry name" value="Tubulin_FtsZ_GTPase"/>
</dbReference>
<proteinExistence type="inferred from homology"/>
<dbReference type="InterPro" id="IPR008280">
    <property type="entry name" value="Tub_FtsZ_C"/>
</dbReference>
<keyword evidence="2" id="KW-0547">Nucleotide-binding</keyword>
<dbReference type="Pfam" id="PF00091">
    <property type="entry name" value="Tubulin"/>
    <property type="match status" value="1"/>
</dbReference>
<dbReference type="InterPro" id="IPR036525">
    <property type="entry name" value="Tubulin/FtsZ_GTPase_sf"/>
</dbReference>
<dbReference type="NCBIfam" id="TIGR00065">
    <property type="entry name" value="ftsZ"/>
    <property type="match status" value="1"/>
</dbReference>
<dbReference type="InterPro" id="IPR000158">
    <property type="entry name" value="Cell_div_FtsZ"/>
</dbReference>
<dbReference type="FunFam" id="3.30.1330.20:FF:000012">
    <property type="entry name" value="Cell division protein FtsZ 1, chloroplastic"/>
    <property type="match status" value="1"/>
</dbReference>
<evidence type="ECO:0000256" key="1">
    <source>
        <dbReference type="ARBA" id="ARBA00009690"/>
    </source>
</evidence>
<gene>
    <name evidence="7" type="ORF">Sango_2563800</name>
</gene>